<evidence type="ECO:0000313" key="9">
    <source>
        <dbReference type="EMBL" id="NXC60962.1"/>
    </source>
</evidence>
<dbReference type="InterPro" id="IPR000719">
    <property type="entry name" value="Prot_kinase_dom"/>
</dbReference>
<keyword evidence="4" id="KW-0547">Nucleotide-binding</keyword>
<dbReference type="PROSITE" id="PS00109">
    <property type="entry name" value="PROTEIN_KINASE_TYR"/>
    <property type="match status" value="1"/>
</dbReference>
<dbReference type="EMBL" id="VZTH01013959">
    <property type="protein sequence ID" value="NXC60962.1"/>
    <property type="molecule type" value="Genomic_DNA"/>
</dbReference>
<accession>A0A7K8HXA0</accession>
<evidence type="ECO:0000256" key="1">
    <source>
        <dbReference type="ARBA" id="ARBA00012513"/>
    </source>
</evidence>
<keyword evidence="3" id="KW-0808">Transferase</keyword>
<dbReference type="PANTHER" id="PTHR24346:SF82">
    <property type="entry name" value="KP78A-RELATED"/>
    <property type="match status" value="1"/>
</dbReference>
<reference evidence="9 10" key="1">
    <citation type="submission" date="2019-09" db="EMBL/GenBank/DDBJ databases">
        <title>Bird 10,000 Genomes (B10K) Project - Family phase.</title>
        <authorList>
            <person name="Zhang G."/>
        </authorList>
    </citation>
    <scope>NUCLEOTIDE SEQUENCE [LARGE SCALE GENOMIC DNA]</scope>
    <source>
        <strain evidence="9">B10K-DU-029-36</strain>
        <tissue evidence="9">Muscle</tissue>
    </source>
</reference>
<dbReference type="Gene3D" id="1.10.510.10">
    <property type="entry name" value="Transferase(Phosphotransferase) domain 1"/>
    <property type="match status" value="1"/>
</dbReference>
<dbReference type="GO" id="GO:0004674">
    <property type="term" value="F:protein serine/threonine kinase activity"/>
    <property type="evidence" value="ECO:0007669"/>
    <property type="project" value="UniProtKB-KW"/>
</dbReference>
<keyword evidence="2" id="KW-0723">Serine/threonine-protein kinase</keyword>
<evidence type="ECO:0000256" key="2">
    <source>
        <dbReference type="ARBA" id="ARBA00022527"/>
    </source>
</evidence>
<organism evidence="9 10">
    <name type="scientific">Aleadryas rufinucha</name>
    <name type="common">rufous-naped whistler</name>
    <dbReference type="NCBI Taxonomy" id="461220"/>
    <lineage>
        <taxon>Eukaryota</taxon>
        <taxon>Metazoa</taxon>
        <taxon>Chordata</taxon>
        <taxon>Craniata</taxon>
        <taxon>Vertebrata</taxon>
        <taxon>Euteleostomi</taxon>
        <taxon>Archelosauria</taxon>
        <taxon>Archosauria</taxon>
        <taxon>Dinosauria</taxon>
        <taxon>Saurischia</taxon>
        <taxon>Theropoda</taxon>
        <taxon>Coelurosauria</taxon>
        <taxon>Aves</taxon>
        <taxon>Neognathae</taxon>
        <taxon>Neoaves</taxon>
        <taxon>Telluraves</taxon>
        <taxon>Australaves</taxon>
        <taxon>Passeriformes</taxon>
        <taxon>Corvoidea</taxon>
        <taxon>Pachycephalidae</taxon>
        <taxon>Aleadryas</taxon>
    </lineage>
</organism>
<dbReference type="InterPro" id="IPR011009">
    <property type="entry name" value="Kinase-like_dom_sf"/>
</dbReference>
<evidence type="ECO:0000313" key="10">
    <source>
        <dbReference type="Proteomes" id="UP000557196"/>
    </source>
</evidence>
<feature type="non-terminal residue" evidence="9">
    <location>
        <position position="342"/>
    </location>
</feature>
<feature type="domain" description="Protein kinase" evidence="8">
    <location>
        <begin position="1"/>
        <end position="298"/>
    </location>
</feature>
<dbReference type="SMART" id="SM00220">
    <property type="entry name" value="S_TKc"/>
    <property type="match status" value="1"/>
</dbReference>
<evidence type="ECO:0000259" key="8">
    <source>
        <dbReference type="PROSITE" id="PS50011"/>
    </source>
</evidence>
<evidence type="ECO:0000256" key="4">
    <source>
        <dbReference type="ARBA" id="ARBA00022741"/>
    </source>
</evidence>
<sequence>SKAGMGPYSDPSAQVKITGKDQMAAPEEESEVITPPEPFPTYQTYAFQTEIKRVVLLLSPLSPEELSSHSCNLKSLHSLKAQEDVQTVTTDAITPHQAQMKNTAWDPGGFREQRRSLTCLCVPFSVFYPLSPTRTSYSEVEVRDYLWQILSATEYLHAHNILHLDLRSENMIITEPNLLKLLDFGNAQFYTPDKFITTDKCSDYVETMAPELLTEQGALPQTDIWSVGITAFIMLSANYPVSSDAPCEFLRTARKGKLKLTRCYAGLSGGAVSFLQSTLCANPWGRPTASECLQSPWLQETGLDNRQQALVTFPTTKLRNFLMEREKKRGLLCSKYGLMIAQ</sequence>
<dbReference type="SUPFAM" id="SSF56112">
    <property type="entry name" value="Protein kinase-like (PK-like)"/>
    <property type="match status" value="1"/>
</dbReference>
<proteinExistence type="predicted"/>
<evidence type="ECO:0000256" key="7">
    <source>
        <dbReference type="SAM" id="MobiDB-lite"/>
    </source>
</evidence>
<gene>
    <name evidence="9" type="primary">Obscn_8</name>
    <name evidence="9" type="ORF">ALERUF_R04773</name>
</gene>
<dbReference type="InterPro" id="IPR008266">
    <property type="entry name" value="Tyr_kinase_AS"/>
</dbReference>
<dbReference type="Proteomes" id="UP000557196">
    <property type="component" value="Unassembled WGS sequence"/>
</dbReference>
<dbReference type="GO" id="GO:0035556">
    <property type="term" value="P:intracellular signal transduction"/>
    <property type="evidence" value="ECO:0007669"/>
    <property type="project" value="TreeGrafter"/>
</dbReference>
<evidence type="ECO:0000256" key="3">
    <source>
        <dbReference type="ARBA" id="ARBA00022679"/>
    </source>
</evidence>
<dbReference type="GO" id="GO:0005737">
    <property type="term" value="C:cytoplasm"/>
    <property type="evidence" value="ECO:0007669"/>
    <property type="project" value="TreeGrafter"/>
</dbReference>
<dbReference type="PROSITE" id="PS50011">
    <property type="entry name" value="PROTEIN_KINASE_DOM"/>
    <property type="match status" value="1"/>
</dbReference>
<dbReference type="GO" id="GO:0005524">
    <property type="term" value="F:ATP binding"/>
    <property type="evidence" value="ECO:0007669"/>
    <property type="project" value="UniProtKB-KW"/>
</dbReference>
<comment type="caution">
    <text evidence="9">The sequence shown here is derived from an EMBL/GenBank/DDBJ whole genome shotgun (WGS) entry which is preliminary data.</text>
</comment>
<name>A0A7K8HXA0_9CORV</name>
<dbReference type="EC" id="2.7.11.1" evidence="1"/>
<evidence type="ECO:0000256" key="6">
    <source>
        <dbReference type="ARBA" id="ARBA00022840"/>
    </source>
</evidence>
<evidence type="ECO:0000256" key="5">
    <source>
        <dbReference type="ARBA" id="ARBA00022777"/>
    </source>
</evidence>
<feature type="region of interest" description="Disordered" evidence="7">
    <location>
        <begin position="1"/>
        <end position="37"/>
    </location>
</feature>
<dbReference type="Pfam" id="PF00069">
    <property type="entry name" value="Pkinase"/>
    <property type="match status" value="1"/>
</dbReference>
<dbReference type="AlphaFoldDB" id="A0A7K8HXA0"/>
<keyword evidence="6" id="KW-0067">ATP-binding</keyword>
<keyword evidence="5" id="KW-0418">Kinase</keyword>
<keyword evidence="10" id="KW-1185">Reference proteome</keyword>
<protein>
    <recommendedName>
        <fullName evidence="1">non-specific serine/threonine protein kinase</fullName>
        <ecNumber evidence="1">2.7.11.1</ecNumber>
    </recommendedName>
</protein>
<feature type="non-terminal residue" evidence="9">
    <location>
        <position position="1"/>
    </location>
</feature>
<dbReference type="PANTHER" id="PTHR24346">
    <property type="entry name" value="MAP/MICROTUBULE AFFINITY-REGULATING KINASE"/>
    <property type="match status" value="1"/>
</dbReference>